<dbReference type="RefSeq" id="WP_106834886.1">
    <property type="nucleotide sequence ID" value="NZ_JARMEW010000001.1"/>
</dbReference>
<dbReference type="Pfam" id="PF13786">
    <property type="entry name" value="DUF4179"/>
    <property type="match status" value="1"/>
</dbReference>
<reference evidence="2 3" key="1">
    <citation type="submission" date="2018-03" db="EMBL/GenBank/DDBJ databases">
        <title>Brevisbacillus phylogenomics.</title>
        <authorList>
            <person name="Dunlap C."/>
        </authorList>
    </citation>
    <scope>NUCLEOTIDE SEQUENCE [LARGE SCALE GENOMIC DNA]</scope>
    <source>
        <strain evidence="2 3">NRRL B-41110</strain>
    </source>
</reference>
<evidence type="ECO:0000313" key="3">
    <source>
        <dbReference type="Proteomes" id="UP000241645"/>
    </source>
</evidence>
<evidence type="ECO:0000259" key="1">
    <source>
        <dbReference type="Pfam" id="PF13786"/>
    </source>
</evidence>
<dbReference type="EMBL" id="PXZO01000027">
    <property type="protein sequence ID" value="PSK09456.1"/>
    <property type="molecule type" value="Genomic_DNA"/>
</dbReference>
<feature type="domain" description="DUF4179" evidence="1">
    <location>
        <begin position="2"/>
        <end position="97"/>
    </location>
</feature>
<organism evidence="2 3">
    <name type="scientific">Brevibacillus porteri</name>
    <dbReference type="NCBI Taxonomy" id="2126350"/>
    <lineage>
        <taxon>Bacteria</taxon>
        <taxon>Bacillati</taxon>
        <taxon>Bacillota</taxon>
        <taxon>Bacilli</taxon>
        <taxon>Bacillales</taxon>
        <taxon>Paenibacillaceae</taxon>
        <taxon>Brevibacillus</taxon>
    </lineage>
</organism>
<gene>
    <name evidence="2" type="ORF">C7R92_15570</name>
</gene>
<evidence type="ECO:0000313" key="2">
    <source>
        <dbReference type="EMBL" id="PSK09456.1"/>
    </source>
</evidence>
<dbReference type="Proteomes" id="UP000241645">
    <property type="component" value="Unassembled WGS sequence"/>
</dbReference>
<name>A0ABX5FP19_9BACL</name>
<dbReference type="GeneID" id="95751521"/>
<accession>A0ABX5FP19</accession>
<protein>
    <recommendedName>
        <fullName evidence="1">DUF4179 domain-containing protein</fullName>
    </recommendedName>
</protein>
<comment type="caution">
    <text evidence="2">The sequence shown here is derived from an EMBL/GenBank/DDBJ whole genome shotgun (WGS) entry which is preliminary data.</text>
</comment>
<proteinExistence type="predicted"/>
<keyword evidence="3" id="KW-1185">Reference proteome</keyword>
<sequence length="443" mass="49273">MKKMALCVAALAVVVSTGILVSPVFFTSSPAVMVNAAPSVNTSLFVSQKAGDPGILQAVQKGFAQRLDLKVTDQGFTLEAKEVLADPLRISIIAGVKDKDGKATDVYWDNFHAPTHEYQEITIKDKAGKVLHSSSPNQVSWKTNQIGDYILFEHELRSYFDDGNKLPDELVVEFHMKKMGSTKGNWQLSVPVNLKKAKAATKTVAVNQSYTSPQGFQFDLREITFAPSGTEVVIDSNNKDFSYQLVNEKGVVLGAWDSAVAIHDESVQKNVINTMKWREYAPVEKGLRQFHYFHDLKESNGLTFKLHAVYTEEEPGFSVKLDPASVGAKPVTAEKNGTRFTFHKVSNGSREDRHNIEFEGTLAEGVVGIFPFDTWYVTDEKGKEYSAVYHVEESANQNGRMKVSGNLEIEEMKSLPKQMTITFDSMLKEHRDVSFAVPFLTGK</sequence>
<dbReference type="InterPro" id="IPR025436">
    <property type="entry name" value="DUF4179"/>
</dbReference>
<dbReference type="Gene3D" id="2.60.40.1630">
    <property type="entry name" value="bacillus anthracis domain"/>
    <property type="match status" value="1"/>
</dbReference>